<evidence type="ECO:0000313" key="3">
    <source>
        <dbReference type="Proteomes" id="UP000410984"/>
    </source>
</evidence>
<gene>
    <name evidence="2" type="ORF">MET9862_02433</name>
</gene>
<dbReference type="Proteomes" id="UP000410984">
    <property type="component" value="Unassembled WGS sequence"/>
</dbReference>
<proteinExistence type="predicted"/>
<evidence type="ECO:0000313" key="2">
    <source>
        <dbReference type="EMBL" id="VUD71845.1"/>
    </source>
</evidence>
<sequence length="285" mass="31222">MTASASSTTSIPAISAQRKTFAGPVRERDPRGDRYDHRAAFDPRTNLSRAARKGAVEVATVAVADPHEPGKRVLAAVNRRVDVLEMERSHGRLTVSQYEVGRQVQAILERSTGARLGSAGWDSAGSRDQTIAHELAIIYAVDDARLVAKMKAKVVRAVGSPGARFLAEVLTGRSTFAQFAADRGKAGERGTAYVAEHFRILLEYLDEDFAAEGVKTLCERFFQGERTGEETDEKGRVVPTGHGHAWGGEESRYAPHMNRDALMLRGRTAKVRDRVGARHRLTTED</sequence>
<protein>
    <submittedName>
        <fullName evidence="2">Uncharacterized protein</fullName>
    </submittedName>
</protein>
<dbReference type="AlphaFoldDB" id="A0A509EEE7"/>
<organism evidence="2 3">
    <name type="scientific">Methylobacterium symbioticum</name>
    <dbReference type="NCBI Taxonomy" id="2584084"/>
    <lineage>
        <taxon>Bacteria</taxon>
        <taxon>Pseudomonadati</taxon>
        <taxon>Pseudomonadota</taxon>
        <taxon>Alphaproteobacteria</taxon>
        <taxon>Hyphomicrobiales</taxon>
        <taxon>Methylobacteriaceae</taxon>
        <taxon>Methylobacterium</taxon>
    </lineage>
</organism>
<dbReference type="RefSeq" id="WP_142583216.1">
    <property type="nucleotide sequence ID" value="NZ_CABFPH010000029.1"/>
</dbReference>
<reference evidence="2 3" key="1">
    <citation type="submission" date="2019-06" db="EMBL/GenBank/DDBJ databases">
        <authorList>
            <person name="Rodrigo-Torres L."/>
            <person name="Arahal R. D."/>
            <person name="Lucena T."/>
        </authorList>
    </citation>
    <scope>NUCLEOTIDE SEQUENCE [LARGE SCALE GENOMIC DNA]</scope>
    <source>
        <strain evidence="2 3">SB0023/3</strain>
    </source>
</reference>
<feature type="compositionally biased region" description="Low complexity" evidence="1">
    <location>
        <begin position="1"/>
        <end position="16"/>
    </location>
</feature>
<evidence type="ECO:0000256" key="1">
    <source>
        <dbReference type="SAM" id="MobiDB-lite"/>
    </source>
</evidence>
<accession>A0A509EEE7</accession>
<feature type="region of interest" description="Disordered" evidence="1">
    <location>
        <begin position="1"/>
        <end position="38"/>
    </location>
</feature>
<dbReference type="OrthoDB" id="7993132at2"/>
<keyword evidence="3" id="KW-1185">Reference proteome</keyword>
<dbReference type="EMBL" id="CABFPH010000029">
    <property type="protein sequence ID" value="VUD71845.1"/>
    <property type="molecule type" value="Genomic_DNA"/>
</dbReference>
<name>A0A509EEE7_9HYPH</name>
<feature type="region of interest" description="Disordered" evidence="1">
    <location>
        <begin position="228"/>
        <end position="251"/>
    </location>
</feature>
<feature type="compositionally biased region" description="Basic and acidic residues" evidence="1">
    <location>
        <begin position="25"/>
        <end position="38"/>
    </location>
</feature>